<sequence length="325" mass="37725">MIFYHGQINCHKNVEKLTDKSSHRWQLYFFVQVRIIYRLHNSNKIRITNIISGNTRTSAFPDKIIDYSDGTVLSSDSIGYGIYNLAQSKIECIPSGKMLNPTFIDSEGNLILCNDGEYYCIVDRNTNRVYKLFIKCDKRNDKINHEPCVTSSDNRNSIYYNNAAKIYKCNIFDSTDFNEVIDISKYCRDILSMVKIIGENAVVVTCIDREDKITCRYVNFSTHEVKELLNSIDKGSPHYKIKSNKGCTVNRIVYEEKTKNNEFRICIGEIKKGNLIKTTDVVKLNYDDSRDLTWSAYWNDDATRLYLSMYNTSSENRTDYLVNIN</sequence>
<gene>
    <name evidence="1" type="ORF">FYJ33_00010</name>
</gene>
<name>A0A7X2MVF7_9CLOT</name>
<organism evidence="1 2">
    <name type="scientific">Inconstantimicrobium porci</name>
    <dbReference type="NCBI Taxonomy" id="2652291"/>
    <lineage>
        <taxon>Bacteria</taxon>
        <taxon>Bacillati</taxon>
        <taxon>Bacillota</taxon>
        <taxon>Clostridia</taxon>
        <taxon>Eubacteriales</taxon>
        <taxon>Clostridiaceae</taxon>
        <taxon>Inconstantimicrobium</taxon>
    </lineage>
</organism>
<evidence type="ECO:0000313" key="1">
    <source>
        <dbReference type="EMBL" id="MSR89832.1"/>
    </source>
</evidence>
<dbReference type="AlphaFoldDB" id="A0A7X2MVF7"/>
<evidence type="ECO:0000313" key="2">
    <source>
        <dbReference type="Proteomes" id="UP000460287"/>
    </source>
</evidence>
<dbReference type="RefSeq" id="WP_154529723.1">
    <property type="nucleotide sequence ID" value="NZ_VULX01000001.1"/>
</dbReference>
<reference evidence="1 2" key="1">
    <citation type="submission" date="2019-08" db="EMBL/GenBank/DDBJ databases">
        <title>In-depth cultivation of the pig gut microbiome towards novel bacterial diversity and tailored functional studies.</title>
        <authorList>
            <person name="Wylensek D."/>
            <person name="Hitch T.C.A."/>
            <person name="Clavel T."/>
        </authorList>
    </citation>
    <scope>NUCLEOTIDE SEQUENCE [LARGE SCALE GENOMIC DNA]</scope>
    <source>
        <strain evidence="1 2">WCA-383-APC-5B</strain>
    </source>
</reference>
<comment type="caution">
    <text evidence="1">The sequence shown here is derived from an EMBL/GenBank/DDBJ whole genome shotgun (WGS) entry which is preliminary data.</text>
</comment>
<protein>
    <submittedName>
        <fullName evidence="1">Uncharacterized protein</fullName>
    </submittedName>
</protein>
<accession>A0A7X2MVF7</accession>
<dbReference type="EMBL" id="VULX01000001">
    <property type="protein sequence ID" value="MSR89832.1"/>
    <property type="molecule type" value="Genomic_DNA"/>
</dbReference>
<proteinExistence type="predicted"/>
<keyword evidence="2" id="KW-1185">Reference proteome</keyword>
<dbReference type="Proteomes" id="UP000460287">
    <property type="component" value="Unassembled WGS sequence"/>
</dbReference>